<feature type="chain" id="PRO_5031216678" evidence="1">
    <location>
        <begin position="25"/>
        <end position="207"/>
    </location>
</feature>
<evidence type="ECO:0000256" key="1">
    <source>
        <dbReference type="SAM" id="SignalP"/>
    </source>
</evidence>
<evidence type="ECO:0000313" key="3">
    <source>
        <dbReference type="Proteomes" id="UP000534783"/>
    </source>
</evidence>
<gene>
    <name evidence="2" type="ORF">MNODULE_16440</name>
</gene>
<dbReference type="EMBL" id="VTOW01000003">
    <property type="protein sequence ID" value="NKE72340.1"/>
    <property type="molecule type" value="Genomic_DNA"/>
</dbReference>
<dbReference type="RefSeq" id="WP_168061883.1">
    <property type="nucleotide sequence ID" value="NZ_VTOW01000003.1"/>
</dbReference>
<proteinExistence type="predicted"/>
<dbReference type="AlphaFoldDB" id="A0A7X6ICC3"/>
<organism evidence="2 3">
    <name type="scientific">Candidatus Manganitrophus noduliformans</name>
    <dbReference type="NCBI Taxonomy" id="2606439"/>
    <lineage>
        <taxon>Bacteria</taxon>
        <taxon>Pseudomonadati</taxon>
        <taxon>Nitrospirota</taxon>
        <taxon>Nitrospiria</taxon>
        <taxon>Candidatus Troglogloeales</taxon>
        <taxon>Candidatus Manganitrophaceae</taxon>
        <taxon>Candidatus Manganitrophus</taxon>
    </lineage>
</organism>
<keyword evidence="1" id="KW-0732">Signal</keyword>
<protein>
    <submittedName>
        <fullName evidence="2">Uncharacterized protein</fullName>
    </submittedName>
</protein>
<reference evidence="2 3" key="1">
    <citation type="journal article" date="2020" name="Nature">
        <title>Bacterial chemolithoautotrophy via manganese oxidation.</title>
        <authorList>
            <person name="Yu H."/>
            <person name="Leadbetter J.R."/>
        </authorList>
    </citation>
    <scope>NUCLEOTIDE SEQUENCE [LARGE SCALE GENOMIC DNA]</scope>
    <source>
        <strain evidence="2 3">Mn-1</strain>
    </source>
</reference>
<name>A0A7X6ICC3_9BACT</name>
<evidence type="ECO:0000313" key="2">
    <source>
        <dbReference type="EMBL" id="NKE72340.1"/>
    </source>
</evidence>
<accession>A0A7X6ICC3</accession>
<feature type="signal peptide" evidence="1">
    <location>
        <begin position="1"/>
        <end position="24"/>
    </location>
</feature>
<comment type="caution">
    <text evidence="2">The sequence shown here is derived from an EMBL/GenBank/DDBJ whole genome shotgun (WGS) entry which is preliminary data.</text>
</comment>
<sequence length="207" mass="22108">MRYKLYGAVVLGLFLLAGISFVSAQEGTTEDKGGLVPKLSESDQIRLAMSAGPDRIAKNAAIVALDQNGTLMTVKEGTNQFTCLADLPGTPKADPVCADPNAMQFLTSLLKGEPQPANKAPGIAYMGNGGQHWNKDGKILLQEEEGAKLVNEPPHWMLLWPFDAETTGLPTGENPGGVYIMWEGTPYAHLMIYQDPNKIPAVPSGTG</sequence>
<dbReference type="Proteomes" id="UP000534783">
    <property type="component" value="Unassembled WGS sequence"/>
</dbReference>
<keyword evidence="3" id="KW-1185">Reference proteome</keyword>